<accession>A0A167DNJ3</accession>
<dbReference type="Proteomes" id="UP000077134">
    <property type="component" value="Unassembled WGS sequence"/>
</dbReference>
<keyword evidence="1" id="KW-0812">Transmembrane</keyword>
<keyword evidence="1" id="KW-0472">Membrane</keyword>
<dbReference type="RefSeq" id="WP_068658051.1">
    <property type="nucleotide sequence ID" value="NZ_CP017770.1"/>
</dbReference>
<protein>
    <submittedName>
        <fullName evidence="3">GDSL family lipase</fullName>
    </submittedName>
</protein>
<dbReference type="EMBL" id="LSFN01000014">
    <property type="protein sequence ID" value="OAB74595.1"/>
    <property type="molecule type" value="Genomic_DNA"/>
</dbReference>
<dbReference type="AlphaFoldDB" id="A0A167DNJ3"/>
<evidence type="ECO:0000313" key="4">
    <source>
        <dbReference type="Proteomes" id="UP000077134"/>
    </source>
</evidence>
<keyword evidence="1" id="KW-1133">Transmembrane helix</keyword>
<dbReference type="PANTHER" id="PTHR37834">
    <property type="entry name" value="GDSL-LIKE LIPASE/ACYLHYDROLASE DOMAIN PROTEIN (AFU_ORTHOLOGUE AFUA_2G00620)"/>
    <property type="match status" value="1"/>
</dbReference>
<keyword evidence="4" id="KW-1185">Reference proteome</keyword>
<dbReference type="Gene3D" id="3.40.50.1110">
    <property type="entry name" value="SGNH hydrolase"/>
    <property type="match status" value="1"/>
</dbReference>
<dbReference type="Pfam" id="PF13472">
    <property type="entry name" value="Lipase_GDSL_2"/>
    <property type="match status" value="1"/>
</dbReference>
<name>A0A167DNJ3_9BACL</name>
<organism evidence="3 4">
    <name type="scientific">Paenibacillus crassostreae</name>
    <dbReference type="NCBI Taxonomy" id="1763538"/>
    <lineage>
        <taxon>Bacteria</taxon>
        <taxon>Bacillati</taxon>
        <taxon>Bacillota</taxon>
        <taxon>Bacilli</taxon>
        <taxon>Bacillales</taxon>
        <taxon>Paenibacillaceae</taxon>
        <taxon>Paenibacillus</taxon>
    </lineage>
</organism>
<dbReference type="CDD" id="cd01831">
    <property type="entry name" value="Endoglucanase_E_like"/>
    <property type="match status" value="1"/>
</dbReference>
<feature type="domain" description="SGNH hydrolase-type esterase" evidence="2">
    <location>
        <begin position="139"/>
        <end position="321"/>
    </location>
</feature>
<dbReference type="InterPro" id="IPR036514">
    <property type="entry name" value="SGNH_hydro_sf"/>
</dbReference>
<dbReference type="Gene3D" id="2.60.120.260">
    <property type="entry name" value="Galactose-binding domain-like"/>
    <property type="match status" value="1"/>
</dbReference>
<dbReference type="SUPFAM" id="SSF52266">
    <property type="entry name" value="SGNH hydrolase"/>
    <property type="match status" value="1"/>
</dbReference>
<evidence type="ECO:0000259" key="2">
    <source>
        <dbReference type="Pfam" id="PF13472"/>
    </source>
</evidence>
<feature type="transmembrane region" description="Helical" evidence="1">
    <location>
        <begin position="303"/>
        <end position="322"/>
    </location>
</feature>
<dbReference type="InterPro" id="IPR013830">
    <property type="entry name" value="SGNH_hydro"/>
</dbReference>
<dbReference type="PANTHER" id="PTHR37834:SF2">
    <property type="entry name" value="ESTERASE, SGNH HYDROLASE-TYPE"/>
    <property type="match status" value="1"/>
</dbReference>
<dbReference type="InterPro" id="IPR052762">
    <property type="entry name" value="PCW_deacetylase/CE"/>
</dbReference>
<reference evidence="3 4" key="1">
    <citation type="submission" date="2016-02" db="EMBL/GenBank/DDBJ databases">
        <title>Paenibacillus sp. LPB0068, isolated from Crassostrea gigas.</title>
        <authorList>
            <person name="Shin S.-K."/>
            <person name="Yi H."/>
        </authorList>
    </citation>
    <scope>NUCLEOTIDE SEQUENCE [LARGE SCALE GENOMIC DNA]</scope>
    <source>
        <strain evidence="3 4">LPB0068</strain>
    </source>
</reference>
<comment type="caution">
    <text evidence="3">The sequence shown here is derived from an EMBL/GenBank/DDBJ whole genome shotgun (WGS) entry which is preliminary data.</text>
</comment>
<gene>
    <name evidence="3" type="ORF">PNBC_11110</name>
</gene>
<sequence length="375" mass="41849">MKQNDQLQVNALSDVEHLKVHGRTTGCLTPLTLFWTGSAIEFNVKGSELWIEVEADYDVYEPWISIVINSVPVSRQMLTAGKYWICVFRGMNNSVVKNVRIVKDVQAMSGDPDCSLQIHAVKVDGEFLPVADKPYKIEFIGDSITSGEGTIGAQAEEDWIPMWFSAIHNYTAMTAAALNADYRVISQSGWGVLTSWDNNPQGNIPEYYEQVCGLLNGTKNEALGALEEHHFDTWQPDVVVVNLGTNDGGAFHSPEWEDSLTGEIHKQRLNDDGTFHKDDIQAFEDATEKFLMKLRKNNKNAHIVWAYGMLGIPMMPAIYRAVDAYTKKTGDKNISVVQLPNMTEETVGSRSHPGVLAHEQTAKELAAYLKDILTR</sequence>
<dbReference type="InterPro" id="IPR037461">
    <property type="entry name" value="CtCE2-like_dom"/>
</dbReference>
<dbReference type="GO" id="GO:0052689">
    <property type="term" value="F:carboxylic ester hydrolase activity"/>
    <property type="evidence" value="ECO:0007669"/>
    <property type="project" value="InterPro"/>
</dbReference>
<evidence type="ECO:0000256" key="1">
    <source>
        <dbReference type="SAM" id="Phobius"/>
    </source>
</evidence>
<dbReference type="KEGG" id="pcx:LPB68_02850"/>
<dbReference type="STRING" id="1763538.LPB68_02850"/>
<proteinExistence type="predicted"/>
<evidence type="ECO:0000313" key="3">
    <source>
        <dbReference type="EMBL" id="OAB74595.1"/>
    </source>
</evidence>
<dbReference type="OrthoDB" id="9801375at2"/>